<dbReference type="EnsemblMetazoa" id="SMAR001869-RA">
    <property type="protein sequence ID" value="SMAR001869-PA"/>
    <property type="gene ID" value="SMAR001869"/>
</dbReference>
<dbReference type="AlphaFoldDB" id="T1ILN4"/>
<name>T1ILN4_STRMM</name>
<keyword evidence="3" id="KW-1185">Reference proteome</keyword>
<reference evidence="3" key="1">
    <citation type="submission" date="2011-05" db="EMBL/GenBank/DDBJ databases">
        <authorList>
            <person name="Richards S.R."/>
            <person name="Qu J."/>
            <person name="Jiang H."/>
            <person name="Jhangiani S.N."/>
            <person name="Agravi P."/>
            <person name="Goodspeed R."/>
            <person name="Gross S."/>
            <person name="Mandapat C."/>
            <person name="Jackson L."/>
            <person name="Mathew T."/>
            <person name="Pu L."/>
            <person name="Thornton R."/>
            <person name="Saada N."/>
            <person name="Wilczek-Boney K.B."/>
            <person name="Lee S."/>
            <person name="Kovar C."/>
            <person name="Wu Y."/>
            <person name="Scherer S.E."/>
            <person name="Worley K.C."/>
            <person name="Muzny D.M."/>
            <person name="Gibbs R."/>
        </authorList>
    </citation>
    <scope>NUCLEOTIDE SEQUENCE</scope>
    <source>
        <strain evidence="3">Brora</strain>
    </source>
</reference>
<evidence type="ECO:0000313" key="2">
    <source>
        <dbReference type="EnsemblMetazoa" id="SMAR001869-PA"/>
    </source>
</evidence>
<reference evidence="2" key="2">
    <citation type="submission" date="2015-02" db="UniProtKB">
        <authorList>
            <consortium name="EnsemblMetazoa"/>
        </authorList>
    </citation>
    <scope>IDENTIFICATION</scope>
</reference>
<sequence length="210" mass="24134">EFEVGTQIWIEVFPKANLKGKPGIIINRQGAVVYVVKDTTTGQRHVRHLNCLREGFGSELPDAEKKEVEFQGPVKEAVYEVEETPELWSMITTIAAYMDIRGYNRYYEIESAPKPKPVPVPTTDPISHLPTDKRKSDDDHISEMWRTLDTRPLPKRYRRPKGREEGFESEPPVPAYKTRYTPADTTSDDSARGHSKRPSRKPRLDSVKER</sequence>
<accession>T1ILN4</accession>
<proteinExistence type="predicted"/>
<evidence type="ECO:0000256" key="1">
    <source>
        <dbReference type="SAM" id="MobiDB-lite"/>
    </source>
</evidence>
<evidence type="ECO:0000313" key="3">
    <source>
        <dbReference type="Proteomes" id="UP000014500"/>
    </source>
</evidence>
<organism evidence="2 3">
    <name type="scientific">Strigamia maritima</name>
    <name type="common">European centipede</name>
    <name type="synonym">Geophilus maritimus</name>
    <dbReference type="NCBI Taxonomy" id="126957"/>
    <lineage>
        <taxon>Eukaryota</taxon>
        <taxon>Metazoa</taxon>
        <taxon>Ecdysozoa</taxon>
        <taxon>Arthropoda</taxon>
        <taxon>Myriapoda</taxon>
        <taxon>Chilopoda</taxon>
        <taxon>Pleurostigmophora</taxon>
        <taxon>Geophilomorpha</taxon>
        <taxon>Linotaeniidae</taxon>
        <taxon>Strigamia</taxon>
    </lineage>
</organism>
<dbReference type="EMBL" id="AFFK01016443">
    <property type="status" value="NOT_ANNOTATED_CDS"/>
    <property type="molecule type" value="Genomic_DNA"/>
</dbReference>
<dbReference type="HOGENOM" id="CLU_1312934_0_0_1"/>
<feature type="region of interest" description="Disordered" evidence="1">
    <location>
        <begin position="111"/>
        <end position="210"/>
    </location>
</feature>
<dbReference type="Proteomes" id="UP000014500">
    <property type="component" value="Unassembled WGS sequence"/>
</dbReference>
<protein>
    <submittedName>
        <fullName evidence="2">Uncharacterized protein</fullName>
    </submittedName>
</protein>
<feature type="compositionally biased region" description="Basic and acidic residues" evidence="1">
    <location>
        <begin position="130"/>
        <end position="149"/>
    </location>
</feature>